<dbReference type="OrthoDB" id="5383291at2"/>
<dbReference type="Gene3D" id="1.25.40.10">
    <property type="entry name" value="Tetratricopeptide repeat domain"/>
    <property type="match status" value="1"/>
</dbReference>
<dbReference type="InterPro" id="IPR019734">
    <property type="entry name" value="TPR_rpt"/>
</dbReference>
<protein>
    <submittedName>
        <fullName evidence="2">RNA methyltransferase</fullName>
    </submittedName>
</protein>
<keyword evidence="3" id="KW-1185">Reference proteome</keyword>
<dbReference type="STRING" id="1044.EH31_14130"/>
<evidence type="ECO:0000256" key="1">
    <source>
        <dbReference type="PROSITE-ProRule" id="PRU00339"/>
    </source>
</evidence>
<dbReference type="Pfam" id="PF13432">
    <property type="entry name" value="TPR_16"/>
    <property type="match status" value="2"/>
</dbReference>
<dbReference type="CDD" id="cd02440">
    <property type="entry name" value="AdoMet_MTases"/>
    <property type="match status" value="1"/>
</dbReference>
<dbReference type="Gene3D" id="2.70.160.11">
    <property type="entry name" value="Hnrnp arginine n-methyltransferase1"/>
    <property type="match status" value="1"/>
</dbReference>
<dbReference type="PANTHER" id="PTHR11006">
    <property type="entry name" value="PROTEIN ARGININE N-METHYLTRANSFERASE"/>
    <property type="match status" value="1"/>
</dbReference>
<sequence length="465" mass="49849">MPDAPDTITETRTLLEEAMELQKAGNLAAAETRYREVIARGYRVVDVLPILAGILGQCGANDEAMEQWDALLAIVPDHAIAHHEKGLIYSRTGRMDKAITALEASCASDPDNPVAASNLGVMLSNAGRKEEALGQFARALSLDPANITIEHQIRRLRAELVPFWHIPMLNDTRRNDAFEAAIVAAIDEAGPDAHVLDIGTGSGLLSMMAARAGAKTITACEMSPVIADAARAIIADNGLADQIAVHTAPSGQLEVGTHLEARADILVSEILSSDLLAESVLDTFEDAYERLLTRDVIVIPRAASAIGCLVESPVLDDYVFVDEVSGFDVSRFGALGPAKLPIHGTMTAWKRLSPDVELVHLDLTKPKHGSALRELRIEITKDGVATGIVQWMHVDLAQGITFDNHPDGYTDGGWLQVLHAFPEPITVCAGDVLSIAAGHDRETLILRPMDVIAASELAQVHVQVA</sequence>
<reference evidence="2 3" key="1">
    <citation type="submission" date="2014-04" db="EMBL/GenBank/DDBJ databases">
        <title>A comprehensive comparison of genomes of Erythrobacter spp. strains.</title>
        <authorList>
            <person name="Zheng Q."/>
        </authorList>
    </citation>
    <scope>NUCLEOTIDE SEQUENCE [LARGE SCALE GENOMIC DNA]</scope>
    <source>
        <strain evidence="2 3">DSM 6997</strain>
    </source>
</reference>
<dbReference type="PROSITE" id="PS50005">
    <property type="entry name" value="TPR"/>
    <property type="match status" value="2"/>
</dbReference>
<dbReference type="InterPro" id="IPR029063">
    <property type="entry name" value="SAM-dependent_MTases_sf"/>
</dbReference>
<dbReference type="SMART" id="SM00028">
    <property type="entry name" value="TPR"/>
    <property type="match status" value="3"/>
</dbReference>
<dbReference type="PANTHER" id="PTHR11006:SF4">
    <property type="entry name" value="PROTEIN ARGININE N-METHYLTRANSFERASE 7"/>
    <property type="match status" value="1"/>
</dbReference>
<dbReference type="GO" id="GO:0042054">
    <property type="term" value="F:histone methyltransferase activity"/>
    <property type="evidence" value="ECO:0007669"/>
    <property type="project" value="TreeGrafter"/>
</dbReference>
<dbReference type="GO" id="GO:0032259">
    <property type="term" value="P:methylation"/>
    <property type="evidence" value="ECO:0007669"/>
    <property type="project" value="UniProtKB-KW"/>
</dbReference>
<evidence type="ECO:0000313" key="3">
    <source>
        <dbReference type="Proteomes" id="UP000027647"/>
    </source>
</evidence>
<dbReference type="Pfam" id="PF06325">
    <property type="entry name" value="PrmA"/>
    <property type="match status" value="1"/>
</dbReference>
<keyword evidence="2" id="KW-0489">Methyltransferase</keyword>
<dbReference type="eggNOG" id="COG4076">
    <property type="taxonomic scope" value="Bacteria"/>
</dbReference>
<dbReference type="SUPFAM" id="SSF48452">
    <property type="entry name" value="TPR-like"/>
    <property type="match status" value="1"/>
</dbReference>
<proteinExistence type="predicted"/>
<comment type="caution">
    <text evidence="2">The sequence shown here is derived from an EMBL/GenBank/DDBJ whole genome shotgun (WGS) entry which is preliminary data.</text>
</comment>
<dbReference type="Proteomes" id="UP000027647">
    <property type="component" value="Unassembled WGS sequence"/>
</dbReference>
<accession>A0A074M720</accession>
<dbReference type="EMBL" id="JMIW01000006">
    <property type="protein sequence ID" value="KEO89169.1"/>
    <property type="molecule type" value="Genomic_DNA"/>
</dbReference>
<dbReference type="PROSITE" id="PS51678">
    <property type="entry name" value="SAM_MT_PRMT"/>
    <property type="match status" value="1"/>
</dbReference>
<organism evidence="2 3">
    <name type="scientific">Erythrobacter longus</name>
    <dbReference type="NCBI Taxonomy" id="1044"/>
    <lineage>
        <taxon>Bacteria</taxon>
        <taxon>Pseudomonadati</taxon>
        <taxon>Pseudomonadota</taxon>
        <taxon>Alphaproteobacteria</taxon>
        <taxon>Sphingomonadales</taxon>
        <taxon>Erythrobacteraceae</taxon>
        <taxon>Erythrobacter/Porphyrobacter group</taxon>
        <taxon>Erythrobacter</taxon>
    </lineage>
</organism>
<feature type="repeat" description="TPR" evidence="1">
    <location>
        <begin position="79"/>
        <end position="112"/>
    </location>
</feature>
<evidence type="ECO:0000313" key="2">
    <source>
        <dbReference type="EMBL" id="KEO89169.1"/>
    </source>
</evidence>
<gene>
    <name evidence="2" type="ORF">EH31_14130</name>
</gene>
<name>A0A074M720_ERYLO</name>
<dbReference type="SUPFAM" id="SSF53335">
    <property type="entry name" value="S-adenosyl-L-methionine-dependent methyltransferases"/>
    <property type="match status" value="1"/>
</dbReference>
<dbReference type="AlphaFoldDB" id="A0A074M720"/>
<dbReference type="InterPro" id="IPR011990">
    <property type="entry name" value="TPR-like_helical_dom_sf"/>
</dbReference>
<dbReference type="InterPro" id="IPR025799">
    <property type="entry name" value="Arg_MeTrfase"/>
</dbReference>
<keyword evidence="1" id="KW-0802">TPR repeat</keyword>
<dbReference type="RefSeq" id="WP_034961041.1">
    <property type="nucleotide sequence ID" value="NZ_JMIW01000006.1"/>
</dbReference>
<feature type="repeat" description="TPR" evidence="1">
    <location>
        <begin position="113"/>
        <end position="146"/>
    </location>
</feature>
<keyword evidence="2" id="KW-0808">Transferase</keyword>
<dbReference type="Gene3D" id="3.40.50.150">
    <property type="entry name" value="Vaccinia Virus protein VP39"/>
    <property type="match status" value="1"/>
</dbReference>
<dbReference type="GO" id="GO:0016274">
    <property type="term" value="F:protein-arginine N-methyltransferase activity"/>
    <property type="evidence" value="ECO:0007669"/>
    <property type="project" value="InterPro"/>
</dbReference>